<evidence type="ECO:0000313" key="10">
    <source>
        <dbReference type="Proteomes" id="UP000593574"/>
    </source>
</evidence>
<dbReference type="InterPro" id="IPR016024">
    <property type="entry name" value="ARM-type_fold"/>
</dbReference>
<dbReference type="InterPro" id="IPR045210">
    <property type="entry name" value="RING-Ubox_PUB"/>
</dbReference>
<keyword evidence="6" id="KW-0833">Ubl conjugation pathway</keyword>
<dbReference type="SMART" id="SM00504">
    <property type="entry name" value="Ubox"/>
    <property type="match status" value="1"/>
</dbReference>
<sequence>MIQKSSGWGRRILTYPAIHPCDSISPSTLLNSLIDLGGDICSYKSKVFSVNQRNARETFRQIANLLLFLQEIRDTTPDLPHPVILSLSELHLTFQKSRCLLEDCTRDGTRAWMLVNSDRAANQFRIVIRGLATGLATGLDIFPLSTVDMSNEAKDLVELIIRQARKASFEPDPDDKKAVKDLMRILNHFEEGIAPDPIEIRRILDYLGIHKWSSCNKEVKFLDSEIGTEFSNGENKTKLELLCSLMGFMSYCRCVIFDTVDFESQHLNGQCSNISKDLKGINVDDLKCPISLEMMSDPVTLSSGHTYDRCSILKWFRSGNATCPKTGEKLTSTEMVPNLVLKGMIQQYCAENGIPVVVSRGKNRDISRTVMAGSSAGEGAMKMLAGFLINKLVNGSREEMNKAAFEIRVLTKTSIFNRSCLVESGTIPHLLKLLLSEDSNTQENSIAALLNLSKHSKGKCVIVENEGLDLIVHVLRKGLKIEAQQHAAATLFYLASDEENRVLIGENPEAIPGLVELVKNENHHCKRNALVAIFGLLVHPENHWRVLASGVVPLLLNLLRDSEREDLVTDSLAILATLAEKIDGTVAILRRGALQLLVGILITSTSRTGKEYCVSMLLALCVNGGLDVVARLVKIPSLMGSLYSQLSEGTSRASKKASAIIKILHQFYENNSSSASVTSVLPREQFVHVW</sequence>
<dbReference type="InterPro" id="IPR003613">
    <property type="entry name" value="Ubox_domain"/>
</dbReference>
<organism evidence="9 10">
    <name type="scientific">Gossypium laxum</name>
    <dbReference type="NCBI Taxonomy" id="34288"/>
    <lineage>
        <taxon>Eukaryota</taxon>
        <taxon>Viridiplantae</taxon>
        <taxon>Streptophyta</taxon>
        <taxon>Embryophyta</taxon>
        <taxon>Tracheophyta</taxon>
        <taxon>Spermatophyta</taxon>
        <taxon>Magnoliopsida</taxon>
        <taxon>eudicotyledons</taxon>
        <taxon>Gunneridae</taxon>
        <taxon>Pentapetalae</taxon>
        <taxon>rosids</taxon>
        <taxon>malvids</taxon>
        <taxon>Malvales</taxon>
        <taxon>Malvaceae</taxon>
        <taxon>Malvoideae</taxon>
        <taxon>Gossypium</taxon>
    </lineage>
</organism>
<dbReference type="PROSITE" id="PS51698">
    <property type="entry name" value="U_BOX"/>
    <property type="match status" value="1"/>
</dbReference>
<dbReference type="PANTHER" id="PTHR23315:SF307">
    <property type="entry name" value="U-BOX DOMAIN-CONTAINING PROTEIN 19"/>
    <property type="match status" value="1"/>
</dbReference>
<gene>
    <name evidence="9" type="ORF">Golax_010795</name>
</gene>
<evidence type="ECO:0000313" key="9">
    <source>
        <dbReference type="EMBL" id="MBA0711636.1"/>
    </source>
</evidence>
<comment type="caution">
    <text evidence="9">The sequence shown here is derived from an EMBL/GenBank/DDBJ whole genome shotgun (WGS) entry which is preliminary data.</text>
</comment>
<dbReference type="InterPro" id="IPR058678">
    <property type="entry name" value="ARM_PUB"/>
</dbReference>
<dbReference type="FunFam" id="1.25.10.10:FF:000485">
    <property type="entry name" value="RING-type E3 ubiquitin transferase"/>
    <property type="match status" value="1"/>
</dbReference>
<accession>A0A7J8ZIF8</accession>
<evidence type="ECO:0000256" key="1">
    <source>
        <dbReference type="ARBA" id="ARBA00000900"/>
    </source>
</evidence>
<evidence type="ECO:0000256" key="7">
    <source>
        <dbReference type="PROSITE-ProRule" id="PRU00259"/>
    </source>
</evidence>
<evidence type="ECO:0000256" key="4">
    <source>
        <dbReference type="ARBA" id="ARBA00022679"/>
    </source>
</evidence>
<keyword evidence="4" id="KW-0808">Transferase</keyword>
<feature type="domain" description="U-box" evidence="8">
    <location>
        <begin position="281"/>
        <end position="355"/>
    </location>
</feature>
<dbReference type="Gene3D" id="3.30.40.10">
    <property type="entry name" value="Zinc/RING finger domain, C3HC4 (zinc finger)"/>
    <property type="match status" value="1"/>
</dbReference>
<dbReference type="PROSITE" id="PS50176">
    <property type="entry name" value="ARM_REPEAT"/>
    <property type="match status" value="2"/>
</dbReference>
<evidence type="ECO:0000256" key="6">
    <source>
        <dbReference type="ARBA" id="ARBA00022786"/>
    </source>
</evidence>
<dbReference type="Proteomes" id="UP000593574">
    <property type="component" value="Unassembled WGS sequence"/>
</dbReference>
<dbReference type="SUPFAM" id="SSF57850">
    <property type="entry name" value="RING/U-box"/>
    <property type="match status" value="1"/>
</dbReference>
<dbReference type="InterPro" id="IPR000225">
    <property type="entry name" value="Armadillo"/>
</dbReference>
<dbReference type="Pfam" id="PF04564">
    <property type="entry name" value="U-box"/>
    <property type="match status" value="1"/>
</dbReference>
<dbReference type="InterPro" id="IPR011989">
    <property type="entry name" value="ARM-like"/>
</dbReference>
<dbReference type="AlphaFoldDB" id="A0A7J8ZIF8"/>
<dbReference type="SMART" id="SM00185">
    <property type="entry name" value="ARM"/>
    <property type="match status" value="4"/>
</dbReference>
<protein>
    <recommendedName>
        <fullName evidence="3">RING-type E3 ubiquitin transferase</fullName>
        <ecNumber evidence="3">2.3.2.27</ecNumber>
    </recommendedName>
</protein>
<evidence type="ECO:0000259" key="8">
    <source>
        <dbReference type="PROSITE" id="PS51698"/>
    </source>
</evidence>
<dbReference type="GO" id="GO:0016567">
    <property type="term" value="P:protein ubiquitination"/>
    <property type="evidence" value="ECO:0007669"/>
    <property type="project" value="UniProtKB-UniPathway"/>
</dbReference>
<feature type="repeat" description="ARM" evidence="7">
    <location>
        <begin position="425"/>
        <end position="467"/>
    </location>
</feature>
<dbReference type="Gene3D" id="1.25.10.10">
    <property type="entry name" value="Leucine-rich Repeat Variant"/>
    <property type="match status" value="2"/>
</dbReference>
<dbReference type="GO" id="GO:0061630">
    <property type="term" value="F:ubiquitin protein ligase activity"/>
    <property type="evidence" value="ECO:0007669"/>
    <property type="project" value="UniProtKB-EC"/>
</dbReference>
<dbReference type="CDD" id="cd16664">
    <property type="entry name" value="RING-Ubox_PUB"/>
    <property type="match status" value="1"/>
</dbReference>
<keyword evidence="10" id="KW-1185">Reference proteome</keyword>
<evidence type="ECO:0000256" key="2">
    <source>
        <dbReference type="ARBA" id="ARBA00004906"/>
    </source>
</evidence>
<dbReference type="UniPathway" id="UPA00143"/>
<dbReference type="PANTHER" id="PTHR23315">
    <property type="entry name" value="U BOX DOMAIN-CONTAINING"/>
    <property type="match status" value="1"/>
</dbReference>
<comment type="pathway">
    <text evidence="2">Protein modification; protein ubiquitination.</text>
</comment>
<reference evidence="9 10" key="1">
    <citation type="journal article" date="2019" name="Genome Biol. Evol.">
        <title>Insights into the evolution of the New World diploid cottons (Gossypium, subgenus Houzingenia) based on genome sequencing.</title>
        <authorList>
            <person name="Grover C.E."/>
            <person name="Arick M.A. 2nd"/>
            <person name="Thrash A."/>
            <person name="Conover J.L."/>
            <person name="Sanders W.S."/>
            <person name="Peterson D.G."/>
            <person name="Frelichowski J.E."/>
            <person name="Scheffler J.A."/>
            <person name="Scheffler B.E."/>
            <person name="Wendel J.F."/>
        </authorList>
    </citation>
    <scope>NUCLEOTIDE SEQUENCE [LARGE SCALE GENOMIC DNA]</scope>
    <source>
        <strain evidence="9">4</strain>
        <tissue evidence="9">Leaf</tissue>
    </source>
</reference>
<evidence type="ECO:0000256" key="5">
    <source>
        <dbReference type="ARBA" id="ARBA00022737"/>
    </source>
</evidence>
<feature type="repeat" description="ARM" evidence="7">
    <location>
        <begin position="550"/>
        <end position="593"/>
    </location>
</feature>
<proteinExistence type="predicted"/>
<dbReference type="Pfam" id="PF25598">
    <property type="entry name" value="ARM_PUB"/>
    <property type="match status" value="1"/>
</dbReference>
<dbReference type="EMBL" id="JABEZV010000005">
    <property type="protein sequence ID" value="MBA0711636.1"/>
    <property type="molecule type" value="Genomic_DNA"/>
</dbReference>
<evidence type="ECO:0000256" key="3">
    <source>
        <dbReference type="ARBA" id="ARBA00012483"/>
    </source>
</evidence>
<dbReference type="GO" id="GO:0010029">
    <property type="term" value="P:regulation of seed germination"/>
    <property type="evidence" value="ECO:0007669"/>
    <property type="project" value="UniProtKB-ARBA"/>
</dbReference>
<name>A0A7J8ZIF8_9ROSI</name>
<keyword evidence="5" id="KW-0677">Repeat</keyword>
<dbReference type="InterPro" id="IPR013083">
    <property type="entry name" value="Znf_RING/FYVE/PHD"/>
</dbReference>
<comment type="catalytic activity">
    <reaction evidence="1">
        <text>S-ubiquitinyl-[E2 ubiquitin-conjugating enzyme]-L-cysteine + [acceptor protein]-L-lysine = [E2 ubiquitin-conjugating enzyme]-L-cysteine + N(6)-ubiquitinyl-[acceptor protein]-L-lysine.</text>
        <dbReference type="EC" id="2.3.2.27"/>
    </reaction>
</comment>
<dbReference type="SUPFAM" id="SSF48371">
    <property type="entry name" value="ARM repeat"/>
    <property type="match status" value="1"/>
</dbReference>
<dbReference type="EC" id="2.3.2.27" evidence="3"/>
<dbReference type="FunFam" id="3.30.40.10:FF:000442">
    <property type="entry name" value="RING-type E3 ubiquitin transferase"/>
    <property type="match status" value="1"/>
</dbReference>